<organism evidence="7 8">
    <name type="scientific">Nepenthes gracilis</name>
    <name type="common">Slender pitcher plant</name>
    <dbReference type="NCBI Taxonomy" id="150966"/>
    <lineage>
        <taxon>Eukaryota</taxon>
        <taxon>Viridiplantae</taxon>
        <taxon>Streptophyta</taxon>
        <taxon>Embryophyta</taxon>
        <taxon>Tracheophyta</taxon>
        <taxon>Spermatophyta</taxon>
        <taxon>Magnoliopsida</taxon>
        <taxon>eudicotyledons</taxon>
        <taxon>Gunneridae</taxon>
        <taxon>Pentapetalae</taxon>
        <taxon>Caryophyllales</taxon>
        <taxon>Nepenthaceae</taxon>
        <taxon>Nepenthes</taxon>
    </lineage>
</organism>
<dbReference type="EMBL" id="BSYO01000027">
    <property type="protein sequence ID" value="GMH24285.1"/>
    <property type="molecule type" value="Genomic_DNA"/>
</dbReference>
<keyword evidence="6" id="KW-0460">Magnesium</keyword>
<dbReference type="GO" id="GO:0035494">
    <property type="term" value="P:SNARE complex disassembly"/>
    <property type="evidence" value="ECO:0007669"/>
    <property type="project" value="InterPro"/>
</dbReference>
<keyword evidence="6" id="KW-0813">Transport</keyword>
<dbReference type="GO" id="GO:0006891">
    <property type="term" value="P:intra-Golgi vesicle-mediated transport"/>
    <property type="evidence" value="ECO:0007669"/>
    <property type="project" value="TreeGrafter"/>
</dbReference>
<dbReference type="InterPro" id="IPR039812">
    <property type="entry name" value="Vesicle-fus_ATPase"/>
</dbReference>
<dbReference type="FunFam" id="2.40.40.20:FF:000012">
    <property type="entry name" value="Vesicle-fusing ATPase protein"/>
    <property type="match status" value="1"/>
</dbReference>
<comment type="similarity">
    <text evidence="2 6">Belongs to the AAA ATPase family.</text>
</comment>
<comment type="caution">
    <text evidence="7">The sequence shown here is derived from an EMBL/GenBank/DDBJ whole genome shotgun (WGS) entry which is preliminary data.</text>
</comment>
<keyword evidence="4 6" id="KW-0547">Nucleotide-binding</keyword>
<evidence type="ECO:0000313" key="8">
    <source>
        <dbReference type="Proteomes" id="UP001279734"/>
    </source>
</evidence>
<dbReference type="Proteomes" id="UP001279734">
    <property type="component" value="Unassembled WGS sequence"/>
</dbReference>
<dbReference type="Gene3D" id="2.40.40.20">
    <property type="match status" value="1"/>
</dbReference>
<keyword evidence="5 6" id="KW-0067">ATP-binding</keyword>
<dbReference type="EC" id="3.6.4.6" evidence="6"/>
<dbReference type="AlphaFoldDB" id="A0AAD3Y1R8"/>
<comment type="function">
    <text evidence="6">Required for vesicle-mediated transport. Catalyzes the fusion of transport vesicles within the Golgi cisternae. Is also required for transport from the endoplasmic reticulum to the Golgi stack. Seems to function as a fusion protein required for the delivery of cargo proteins to all compartments of the Golgi stack independent of vesicle origin.</text>
</comment>
<proteinExistence type="inferred from homology"/>
<name>A0AAD3Y1R8_NEPGR</name>
<comment type="subcellular location">
    <subcellularLocation>
        <location evidence="1 6">Cytoplasm</location>
    </subcellularLocation>
</comment>
<keyword evidence="3 6" id="KW-0963">Cytoplasm</keyword>
<accession>A0AAD3Y1R8</accession>
<evidence type="ECO:0000256" key="3">
    <source>
        <dbReference type="ARBA" id="ARBA00022490"/>
    </source>
</evidence>
<dbReference type="GO" id="GO:0043001">
    <property type="term" value="P:Golgi to plasma membrane protein transport"/>
    <property type="evidence" value="ECO:0007669"/>
    <property type="project" value="TreeGrafter"/>
</dbReference>
<gene>
    <name evidence="7" type="ORF">Nepgr_026128</name>
</gene>
<dbReference type="GO" id="GO:0046872">
    <property type="term" value="F:metal ion binding"/>
    <property type="evidence" value="ECO:0007669"/>
    <property type="project" value="UniProtKB-UniRule"/>
</dbReference>
<dbReference type="PANTHER" id="PTHR23078:SF3">
    <property type="entry name" value="VESICLE-FUSING ATPASE"/>
    <property type="match status" value="1"/>
</dbReference>
<dbReference type="GO" id="GO:0005524">
    <property type="term" value="F:ATP binding"/>
    <property type="evidence" value="ECO:0007669"/>
    <property type="project" value="UniProtKB-UniRule"/>
</dbReference>
<evidence type="ECO:0000256" key="6">
    <source>
        <dbReference type="RuleBase" id="RU367045"/>
    </source>
</evidence>
<protein>
    <recommendedName>
        <fullName evidence="6">Vesicle-fusing ATPase</fullName>
        <ecNumber evidence="6">3.6.4.6</ecNumber>
    </recommendedName>
</protein>
<comment type="cofactor">
    <cofactor evidence="6">
        <name>Mg(2+)</name>
        <dbReference type="ChEBI" id="CHEBI:18420"/>
    </cofactor>
    <text evidence="6">Binds 1 Mg(2+) ion per subunit.</text>
</comment>
<dbReference type="PANTHER" id="PTHR23078">
    <property type="entry name" value="VESICULAR-FUSION PROTEIN NSF"/>
    <property type="match status" value="1"/>
</dbReference>
<keyword evidence="6" id="KW-0378">Hydrolase</keyword>
<evidence type="ECO:0000313" key="7">
    <source>
        <dbReference type="EMBL" id="GMH24285.1"/>
    </source>
</evidence>
<evidence type="ECO:0000256" key="1">
    <source>
        <dbReference type="ARBA" id="ARBA00004496"/>
    </source>
</evidence>
<dbReference type="InterPro" id="IPR009010">
    <property type="entry name" value="Asp_de-COase-like_dom_sf"/>
</dbReference>
<reference evidence="7" key="1">
    <citation type="submission" date="2023-05" db="EMBL/GenBank/DDBJ databases">
        <title>Nepenthes gracilis genome sequencing.</title>
        <authorList>
            <person name="Fukushima K."/>
        </authorList>
    </citation>
    <scope>NUCLEOTIDE SEQUENCE</scope>
    <source>
        <strain evidence="7">SING2019-196</strain>
    </source>
</reference>
<keyword evidence="6" id="KW-0653">Protein transport</keyword>
<dbReference type="GO" id="GO:0005795">
    <property type="term" value="C:Golgi stack"/>
    <property type="evidence" value="ECO:0007669"/>
    <property type="project" value="TreeGrafter"/>
</dbReference>
<sequence>MGFGSNESTTMLVTNTPDRDLVYTNFAYCSSADLRLFAVPGWKNFYASFGDLAVLSLAAHEGTARGQIGLNAIQRRHLRVSTGDAVSLSKFIPPEDFNLALLSVELEFVRKGNREENVDAVALAQLIRNKYIEQESVASLNNLGSF</sequence>
<dbReference type="GO" id="GO:0016887">
    <property type="term" value="F:ATP hydrolysis activity"/>
    <property type="evidence" value="ECO:0007669"/>
    <property type="project" value="InterPro"/>
</dbReference>
<evidence type="ECO:0000256" key="2">
    <source>
        <dbReference type="ARBA" id="ARBA00006914"/>
    </source>
</evidence>
<comment type="catalytic activity">
    <reaction evidence="6">
        <text>ATP + H2O = ADP + phosphate + H(+)</text>
        <dbReference type="Rhea" id="RHEA:13065"/>
        <dbReference type="ChEBI" id="CHEBI:15377"/>
        <dbReference type="ChEBI" id="CHEBI:15378"/>
        <dbReference type="ChEBI" id="CHEBI:30616"/>
        <dbReference type="ChEBI" id="CHEBI:43474"/>
        <dbReference type="ChEBI" id="CHEBI:456216"/>
        <dbReference type="EC" id="3.6.4.6"/>
    </reaction>
</comment>
<keyword evidence="6" id="KW-0931">ER-Golgi transport</keyword>
<dbReference type="SUPFAM" id="SSF50692">
    <property type="entry name" value="ADC-like"/>
    <property type="match status" value="1"/>
</dbReference>
<evidence type="ECO:0000256" key="5">
    <source>
        <dbReference type="ARBA" id="ARBA00022840"/>
    </source>
</evidence>
<keyword evidence="6" id="KW-0479">Metal-binding</keyword>
<evidence type="ECO:0000256" key="4">
    <source>
        <dbReference type="ARBA" id="ARBA00022741"/>
    </source>
</evidence>
<keyword evidence="8" id="KW-1185">Reference proteome</keyword>